<feature type="region of interest" description="Disordered" evidence="1">
    <location>
        <begin position="1"/>
        <end position="23"/>
    </location>
</feature>
<dbReference type="AlphaFoldDB" id="A0A1V6TFM4"/>
<proteinExistence type="predicted"/>
<evidence type="ECO:0000313" key="3">
    <source>
        <dbReference type="Proteomes" id="UP000191285"/>
    </source>
</evidence>
<comment type="caution">
    <text evidence="2">The sequence shown here is derived from an EMBL/GenBank/DDBJ whole genome shotgun (WGS) entry which is preliminary data.</text>
</comment>
<keyword evidence="3" id="KW-1185">Reference proteome</keyword>
<evidence type="ECO:0000256" key="1">
    <source>
        <dbReference type="SAM" id="MobiDB-lite"/>
    </source>
</evidence>
<accession>A0A1V6TFM4</accession>
<dbReference type="EMBL" id="MLKD01000006">
    <property type="protein sequence ID" value="OQE25155.1"/>
    <property type="molecule type" value="Genomic_DNA"/>
</dbReference>
<evidence type="ECO:0000313" key="2">
    <source>
        <dbReference type="EMBL" id="OQE25155.1"/>
    </source>
</evidence>
<name>A0A1V6TFM4_9EURO</name>
<dbReference type="Proteomes" id="UP000191285">
    <property type="component" value="Unassembled WGS sequence"/>
</dbReference>
<organism evidence="2 3">
    <name type="scientific">Penicillium steckii</name>
    <dbReference type="NCBI Taxonomy" id="303698"/>
    <lineage>
        <taxon>Eukaryota</taxon>
        <taxon>Fungi</taxon>
        <taxon>Dikarya</taxon>
        <taxon>Ascomycota</taxon>
        <taxon>Pezizomycotina</taxon>
        <taxon>Eurotiomycetes</taxon>
        <taxon>Eurotiomycetidae</taxon>
        <taxon>Eurotiales</taxon>
        <taxon>Aspergillaceae</taxon>
        <taxon>Penicillium</taxon>
    </lineage>
</organism>
<sequence length="176" mass="20115">MAHQHQHRKGKASQTSKLVPHGRKPISLLDHGCFTPDNQYRSLADEKILYTTSADQDNSALVAFNKLSGERLRVPFLHFHAPRTKQSNKKRTTFPLDTLKYGYKSSQERLRILFLHFHAPRPKQNKPKRTNFPLDHLNFGYKSSPAPLLIEVILQVIGIDLYCPTGLAEAYTEVVL</sequence>
<protein>
    <submittedName>
        <fullName evidence="2">Uncharacterized protein</fullName>
    </submittedName>
</protein>
<feature type="compositionally biased region" description="Basic residues" evidence="1">
    <location>
        <begin position="1"/>
        <end position="11"/>
    </location>
</feature>
<reference evidence="3" key="1">
    <citation type="journal article" date="2017" name="Nat. Microbiol.">
        <title>Global analysis of biosynthetic gene clusters reveals vast potential of secondary metabolite production in Penicillium species.</title>
        <authorList>
            <person name="Nielsen J.C."/>
            <person name="Grijseels S."/>
            <person name="Prigent S."/>
            <person name="Ji B."/>
            <person name="Dainat J."/>
            <person name="Nielsen K.F."/>
            <person name="Frisvad J.C."/>
            <person name="Workman M."/>
            <person name="Nielsen J."/>
        </authorList>
    </citation>
    <scope>NUCLEOTIDE SEQUENCE [LARGE SCALE GENOMIC DNA]</scope>
    <source>
        <strain evidence="3">IBT 24891</strain>
    </source>
</reference>
<gene>
    <name evidence="2" type="ORF">PENSTE_c006G03291</name>
</gene>